<organism evidence="4">
    <name type="scientific">Nippostrongylus brasiliensis</name>
    <name type="common">Rat hookworm</name>
    <dbReference type="NCBI Taxonomy" id="27835"/>
    <lineage>
        <taxon>Eukaryota</taxon>
        <taxon>Metazoa</taxon>
        <taxon>Ecdysozoa</taxon>
        <taxon>Nematoda</taxon>
        <taxon>Chromadorea</taxon>
        <taxon>Rhabditida</taxon>
        <taxon>Rhabditina</taxon>
        <taxon>Rhabditomorpha</taxon>
        <taxon>Strongyloidea</taxon>
        <taxon>Heligmosomidae</taxon>
        <taxon>Nippostrongylus</taxon>
    </lineage>
</organism>
<sequence>MALAAAARRGVKILAVSGPKGENTWDTHRRHMIETMETVRQAAAAMRANVISLLSQIPSIDEPFVAMGFHKRKTPSEQFPPEAVRNFLLELQKYVVAHVRTELFHPRNKVLNRVQLYKMRKRNAMNGPSFRNQEPFRPYRKNCRENRGAFKRAGDTRSWSSSRGKHRGRY</sequence>
<dbReference type="OrthoDB" id="10578481at2759"/>
<feature type="region of interest" description="Disordered" evidence="1">
    <location>
        <begin position="145"/>
        <end position="170"/>
    </location>
</feature>
<accession>A0A0N4XSB6</accession>
<evidence type="ECO:0000313" key="2">
    <source>
        <dbReference type="EMBL" id="VDL69005.1"/>
    </source>
</evidence>
<dbReference type="AlphaFoldDB" id="A0A0N4XSB6"/>
<gene>
    <name evidence="2" type="ORF">NBR_LOCUS5416</name>
</gene>
<dbReference type="WBParaSite" id="NBR_0000541801-mRNA-1">
    <property type="protein sequence ID" value="NBR_0000541801-mRNA-1"/>
    <property type="gene ID" value="NBR_0000541801"/>
</dbReference>
<evidence type="ECO:0000256" key="1">
    <source>
        <dbReference type="SAM" id="MobiDB-lite"/>
    </source>
</evidence>
<name>A0A0N4XSB6_NIPBR</name>
<dbReference type="STRING" id="27835.A0A0N4XSB6"/>
<evidence type="ECO:0000313" key="3">
    <source>
        <dbReference type="Proteomes" id="UP000271162"/>
    </source>
</evidence>
<dbReference type="Proteomes" id="UP000271162">
    <property type="component" value="Unassembled WGS sequence"/>
</dbReference>
<proteinExistence type="predicted"/>
<protein>
    <submittedName>
        <fullName evidence="4">Mediator of RNA polymerase II transcription subunit 25</fullName>
    </submittedName>
</protein>
<reference evidence="4" key="1">
    <citation type="submission" date="2017-02" db="UniProtKB">
        <authorList>
            <consortium name="WormBaseParasite"/>
        </authorList>
    </citation>
    <scope>IDENTIFICATION</scope>
</reference>
<keyword evidence="3" id="KW-1185">Reference proteome</keyword>
<reference evidence="2 3" key="2">
    <citation type="submission" date="2018-11" db="EMBL/GenBank/DDBJ databases">
        <authorList>
            <consortium name="Pathogen Informatics"/>
        </authorList>
    </citation>
    <scope>NUCLEOTIDE SEQUENCE [LARGE SCALE GENOMIC DNA]</scope>
</reference>
<evidence type="ECO:0000313" key="4">
    <source>
        <dbReference type="WBParaSite" id="NBR_0000541801-mRNA-1"/>
    </source>
</evidence>
<feature type="compositionally biased region" description="Basic and acidic residues" evidence="1">
    <location>
        <begin position="145"/>
        <end position="155"/>
    </location>
</feature>
<dbReference type="EMBL" id="UYSL01012984">
    <property type="protein sequence ID" value="VDL69005.1"/>
    <property type="molecule type" value="Genomic_DNA"/>
</dbReference>